<gene>
    <name evidence="2" type="ORF">S01H4_45668</name>
</gene>
<comment type="caution">
    <text evidence="2">The sequence shown here is derived from an EMBL/GenBank/DDBJ whole genome shotgun (WGS) entry which is preliminary data.</text>
</comment>
<dbReference type="AlphaFoldDB" id="X1C143"/>
<feature type="region of interest" description="Disordered" evidence="1">
    <location>
        <begin position="35"/>
        <end position="66"/>
    </location>
</feature>
<proteinExistence type="predicted"/>
<dbReference type="EMBL" id="BART01025443">
    <property type="protein sequence ID" value="GAH00962.1"/>
    <property type="molecule type" value="Genomic_DNA"/>
</dbReference>
<organism evidence="2">
    <name type="scientific">marine sediment metagenome</name>
    <dbReference type="NCBI Taxonomy" id="412755"/>
    <lineage>
        <taxon>unclassified sequences</taxon>
        <taxon>metagenomes</taxon>
        <taxon>ecological metagenomes</taxon>
    </lineage>
</organism>
<name>X1C143_9ZZZZ</name>
<accession>X1C143</accession>
<sequence length="66" mass="7813">QPNNYKMPSKKPKKRTLTKQEQDWKSYMEILREYKKTHTTPPKRAVTHPKSTTQLNNKKGDKNANT</sequence>
<reference evidence="2" key="1">
    <citation type="journal article" date="2014" name="Front. Microbiol.">
        <title>High frequency of phylogenetically diverse reductive dehalogenase-homologous genes in deep subseafloor sedimentary metagenomes.</title>
        <authorList>
            <person name="Kawai M."/>
            <person name="Futagami T."/>
            <person name="Toyoda A."/>
            <person name="Takaki Y."/>
            <person name="Nishi S."/>
            <person name="Hori S."/>
            <person name="Arai W."/>
            <person name="Tsubouchi T."/>
            <person name="Morono Y."/>
            <person name="Uchiyama I."/>
            <person name="Ito T."/>
            <person name="Fujiyama A."/>
            <person name="Inagaki F."/>
            <person name="Takami H."/>
        </authorList>
    </citation>
    <scope>NUCLEOTIDE SEQUENCE</scope>
    <source>
        <strain evidence="2">Expedition CK06-06</strain>
    </source>
</reference>
<feature type="compositionally biased region" description="Basic residues" evidence="1">
    <location>
        <begin position="8"/>
        <end position="17"/>
    </location>
</feature>
<protein>
    <submittedName>
        <fullName evidence="2">Uncharacterized protein</fullName>
    </submittedName>
</protein>
<feature type="non-terminal residue" evidence="2">
    <location>
        <position position="1"/>
    </location>
</feature>
<evidence type="ECO:0000256" key="1">
    <source>
        <dbReference type="SAM" id="MobiDB-lite"/>
    </source>
</evidence>
<feature type="region of interest" description="Disordered" evidence="1">
    <location>
        <begin position="1"/>
        <end position="21"/>
    </location>
</feature>
<evidence type="ECO:0000313" key="2">
    <source>
        <dbReference type="EMBL" id="GAH00962.1"/>
    </source>
</evidence>